<reference evidence="9 10" key="1">
    <citation type="submission" date="2013-05" db="EMBL/GenBank/DDBJ databases">
        <authorList>
            <person name="Richards V.P."/>
            <person name="Durkin S.A.S."/>
            <person name="Kim M."/>
            <person name="Pavinski Bitar P.D."/>
            <person name="Stanhope M.J."/>
            <person name="Town C.D."/>
            <person name="Venter J.C."/>
        </authorList>
    </citation>
    <scope>NUCLEOTIDE SEQUENCE [LARGE SCALE GENOMIC DNA]</scope>
    <source>
        <strain evidence="9 10">LMG 14747</strain>
    </source>
</reference>
<dbReference type="Gene3D" id="3.40.1360.10">
    <property type="match status" value="1"/>
</dbReference>
<dbReference type="Gene3D" id="3.90.580.10">
    <property type="entry name" value="Zinc finger, CHC2-type domain"/>
    <property type="match status" value="1"/>
</dbReference>
<evidence type="ECO:0000313" key="10">
    <source>
        <dbReference type="Proteomes" id="UP000018482"/>
    </source>
</evidence>
<dbReference type="Pfam" id="PF18813">
    <property type="entry name" value="PBECR4"/>
    <property type="match status" value="1"/>
</dbReference>
<keyword evidence="2" id="KW-0964">Secreted</keyword>
<feature type="coiled-coil region" evidence="5">
    <location>
        <begin position="347"/>
        <end position="374"/>
    </location>
</feature>
<dbReference type="Pfam" id="PF08401">
    <property type="entry name" value="ArdcN"/>
    <property type="match status" value="1"/>
</dbReference>
<dbReference type="InterPro" id="IPR059100">
    <property type="entry name" value="TSP3_bac"/>
</dbReference>
<feature type="domain" description="N-terminal" evidence="7">
    <location>
        <begin position="1231"/>
        <end position="1315"/>
    </location>
</feature>
<dbReference type="SUPFAM" id="SSF57783">
    <property type="entry name" value="Zinc beta-ribbon"/>
    <property type="match status" value="1"/>
</dbReference>
<feature type="region of interest" description="Disordered" evidence="6">
    <location>
        <begin position="1498"/>
        <end position="1535"/>
    </location>
</feature>
<dbReference type="eggNOG" id="COG4227">
    <property type="taxonomic scope" value="Bacteria"/>
</dbReference>
<dbReference type="InterPro" id="IPR013610">
    <property type="entry name" value="ArdC_N"/>
</dbReference>
<comment type="caution">
    <text evidence="9">The sequence shown here is derived from an EMBL/GenBank/DDBJ whole genome shotgun (WGS) entry which is preliminary data.</text>
</comment>
<sequence length="1535" mass="175597">MVFTKAQAKSLSILEVARSLGMEMKRISHKEYYWTEHKSFKIDTVKNTWNWYSHMDKYGDTIGLVQEIKGVSYREAMHYLEKGTFPEAKMTEEIRQPFRYTLAPYEQPFNEARQYLKEERGLSDDTIDFFLEKGVLAQARRKDRDGFMEDVLVFKYLDQTKTIVGASLQGLTPYPERHEGKGYLKQIMYQSEGIAGLNVSIGSPRRLIVAESPIDLMSYYELHKDQLEDVRLVAMEGLKEGIVSRYAMEALQEQGVLNENEHRDYTKANDLTKTSQFLATAAGSSILFHDHKQDKLITLAVDNDKAGTNFIERLREKKIPVIDARPPKGESQDKMDWNDCLKQEKAASKESYRLTQAKQKLDRLKQEASASIDNVYSHTAKANGQPMNDKRGGAAYLKRQGQLESKVSDTLMAIKKQEERVDYLEQQERFKAQGLNRRGTGLEMSVQNIPRIREELEKADRGESFYTKATLKRYRQELERLEGIADQVANVTISPVAQKLIDDGLVTQWAKQPNLYFVKGLRRVALELNDDGVFQESSKYQARTPKERERVNQLLETQLKVVVEEEANEAPVQQTETHSEVAETVLSDNIEETITEHLSASPRQATYKEIEADNKALSRRLQEKIQAGDLVIHYADDAYFYDVFNRLGNSHPTKLLTEKRLAVLKPLRKQLETIRLDNVDAYKEKGTPEQDYLYNEMKPLQRQLGTDISTRFIGELAIAAYNINNELQGLQADTFGTCFYPESTLEMFSQTIGRIIEYPLIEAGVRTDYNFATTTNAFLHYLNNQSGEIIINKEMLDSLITQIKDNPIEIMSETKEQEVSEAVSTEATKEVNVKEPQQTAINEKALEETQRQEHSEQQKKERIYQRKGSLQPEAEGSTSPVLAKSTFERSVTSRPTVSSRYLNFTIKDDFKSRKTKYEKSIDAYNLGKLNRRSVDIQEAAQFYLNELANSTVHYFTLDGSLVQVNFLEENFLHLTGLKIIGDGATPEKVLHDFANGGELSYDDIRLKNTESPFDKIKVLPDLETVLKTDSFYFDKLQGISRYEGRFDSLIKSDDSDLMLLFRMNTEDGTVPVSVFKARQTLIKELQEARKNEIVGIFRERDGIVEQIAINQSVVKDGGKEMKSIIENGDFDPIQGIDFREEEASIQSKIDSDGDGISDEEELKQGTNPYDFRSTPSFKATEETSTNVAESIESSSGLAIANFIKNKDVAGLNRHLKAGIKDYLDSEKYKDYLIKMSQLNNYSSRNLRLILAQNPKATQVASFKQWKETFERHVKKGEKSLRIFAPITKLKKDENNQPILDKNGKPETVTFFTLVPVFDVSQTDGKEMPKAISEVNEQLTDLDYANLYRSLMAIAKANDVSVRFEEMVGETKGYYNPTEHQIVLRSNDINKSQLIKTFLHETAHSELHHANNPQERQLTRSTAELQAESVAYVVSAYYGLDTSGYSFGYLASWSDDKETLADLEAQLDIVQQEAKSLMVRMDQHLEQLRLAQEKQNKHQFEQKLQKFKDQNKQAVEEHKQELKQEAQSKKEKGLSK</sequence>
<dbReference type="InterPro" id="IPR036977">
    <property type="entry name" value="DNA_primase_Znf_CHC2"/>
</dbReference>
<evidence type="ECO:0000259" key="8">
    <source>
        <dbReference type="Pfam" id="PF18813"/>
    </source>
</evidence>
<feature type="compositionally biased region" description="Acidic residues" evidence="6">
    <location>
        <begin position="1152"/>
        <end position="1161"/>
    </location>
</feature>
<feature type="compositionally biased region" description="Basic and acidic residues" evidence="6">
    <location>
        <begin position="847"/>
        <end position="864"/>
    </location>
</feature>
<keyword evidence="5" id="KW-0175">Coiled coil</keyword>
<gene>
    <name evidence="9" type="ORF">SAG0136_06360</name>
</gene>
<dbReference type="EMBL" id="ANQC01000093">
    <property type="protein sequence ID" value="ESV54858.1"/>
    <property type="molecule type" value="Genomic_DNA"/>
</dbReference>
<protein>
    <recommendedName>
        <fullName evidence="11">DUF3991 domain-containing protein</fullName>
    </recommendedName>
</protein>
<evidence type="ECO:0000313" key="9">
    <source>
        <dbReference type="EMBL" id="ESV54858.1"/>
    </source>
</evidence>
<evidence type="ECO:0000256" key="3">
    <source>
        <dbReference type="ARBA" id="ARBA00022729"/>
    </source>
</evidence>
<feature type="region of interest" description="Disordered" evidence="6">
    <location>
        <begin position="847"/>
        <end position="882"/>
    </location>
</feature>
<proteinExistence type="predicted"/>
<evidence type="ECO:0000256" key="2">
    <source>
        <dbReference type="ARBA" id="ARBA00022525"/>
    </source>
</evidence>
<dbReference type="InterPro" id="IPR041420">
    <property type="entry name" value="PBECR4"/>
</dbReference>
<feature type="region of interest" description="Disordered" evidence="6">
    <location>
        <begin position="1144"/>
        <end position="1181"/>
    </location>
</feature>
<dbReference type="eggNOG" id="COG0358">
    <property type="taxonomic scope" value="Bacteria"/>
</dbReference>
<keyword evidence="4" id="KW-0106">Calcium</keyword>
<dbReference type="Proteomes" id="UP000018482">
    <property type="component" value="Unassembled WGS sequence"/>
</dbReference>
<feature type="domain" description="Phage-Barnase-EndoU-ColicinE5/D-RelE like nuclease 4" evidence="8">
    <location>
        <begin position="935"/>
        <end position="1113"/>
    </location>
</feature>
<evidence type="ECO:0000256" key="4">
    <source>
        <dbReference type="ARBA" id="ARBA00022837"/>
    </source>
</evidence>
<comment type="subcellular location">
    <subcellularLocation>
        <location evidence="1">Secreted</location>
    </subcellularLocation>
</comment>
<evidence type="ECO:0008006" key="11">
    <source>
        <dbReference type="Google" id="ProtNLM"/>
    </source>
</evidence>
<dbReference type="GO" id="GO:0003697">
    <property type="term" value="F:single-stranded DNA binding"/>
    <property type="evidence" value="ECO:0007669"/>
    <property type="project" value="InterPro"/>
</dbReference>
<evidence type="ECO:0000259" key="7">
    <source>
        <dbReference type="Pfam" id="PF08401"/>
    </source>
</evidence>
<accession>V6Z2C3</accession>
<organism evidence="9 10">
    <name type="scientific">Streptococcus agalactiae LMG 14747</name>
    <dbReference type="NCBI Taxonomy" id="1154860"/>
    <lineage>
        <taxon>Bacteria</taxon>
        <taxon>Bacillati</taxon>
        <taxon>Bacillota</taxon>
        <taxon>Bacilli</taxon>
        <taxon>Lactobacillales</taxon>
        <taxon>Streptococcaceae</taxon>
        <taxon>Streptococcus</taxon>
    </lineage>
</organism>
<dbReference type="GO" id="GO:0006260">
    <property type="term" value="P:DNA replication"/>
    <property type="evidence" value="ECO:0007669"/>
    <property type="project" value="InterPro"/>
</dbReference>
<dbReference type="GO" id="GO:0008270">
    <property type="term" value="F:zinc ion binding"/>
    <property type="evidence" value="ECO:0007669"/>
    <property type="project" value="InterPro"/>
</dbReference>
<name>V6Z2C3_STRAG</name>
<keyword evidence="3" id="KW-0732">Signal</keyword>
<evidence type="ECO:0000256" key="1">
    <source>
        <dbReference type="ARBA" id="ARBA00004613"/>
    </source>
</evidence>
<evidence type="ECO:0000256" key="6">
    <source>
        <dbReference type="SAM" id="MobiDB-lite"/>
    </source>
</evidence>
<evidence type="ECO:0000256" key="5">
    <source>
        <dbReference type="SAM" id="Coils"/>
    </source>
</evidence>
<dbReference type="Pfam" id="PF18884">
    <property type="entry name" value="TSP3_bac"/>
    <property type="match status" value="1"/>
</dbReference>